<evidence type="ECO:0000256" key="1">
    <source>
        <dbReference type="SAM" id="SignalP"/>
    </source>
</evidence>
<dbReference type="Gene3D" id="1.20.1600.10">
    <property type="entry name" value="Outer membrane efflux proteins (OEP)"/>
    <property type="match status" value="1"/>
</dbReference>
<dbReference type="RefSeq" id="WP_136877359.1">
    <property type="nucleotide sequence ID" value="NZ_SWBO01000006.1"/>
</dbReference>
<dbReference type="EMBL" id="SWBO01000006">
    <property type="protein sequence ID" value="TKB99666.1"/>
    <property type="molecule type" value="Genomic_DNA"/>
</dbReference>
<gene>
    <name evidence="2" type="ORF">FA045_12220</name>
</gene>
<evidence type="ECO:0000313" key="3">
    <source>
        <dbReference type="Proteomes" id="UP000310477"/>
    </source>
</evidence>
<dbReference type="Proteomes" id="UP000310477">
    <property type="component" value="Unassembled WGS sequence"/>
</dbReference>
<dbReference type="OrthoDB" id="793488at2"/>
<keyword evidence="1" id="KW-0732">Signal</keyword>
<name>A0A4U1C203_9SPHI</name>
<organism evidence="2 3">
    <name type="scientific">Pedobacter cryotolerans</name>
    <dbReference type="NCBI Taxonomy" id="2571270"/>
    <lineage>
        <taxon>Bacteria</taxon>
        <taxon>Pseudomonadati</taxon>
        <taxon>Bacteroidota</taxon>
        <taxon>Sphingobacteriia</taxon>
        <taxon>Sphingobacteriales</taxon>
        <taxon>Sphingobacteriaceae</taxon>
        <taxon>Pedobacter</taxon>
    </lineage>
</organism>
<feature type="signal peptide" evidence="1">
    <location>
        <begin position="1"/>
        <end position="21"/>
    </location>
</feature>
<evidence type="ECO:0000313" key="2">
    <source>
        <dbReference type="EMBL" id="TKB99666.1"/>
    </source>
</evidence>
<dbReference type="GO" id="GO:0015562">
    <property type="term" value="F:efflux transmembrane transporter activity"/>
    <property type="evidence" value="ECO:0007669"/>
    <property type="project" value="InterPro"/>
</dbReference>
<comment type="caution">
    <text evidence="2">The sequence shown here is derived from an EMBL/GenBank/DDBJ whole genome shotgun (WGS) entry which is preliminary data.</text>
</comment>
<proteinExistence type="predicted"/>
<reference evidence="2 3" key="1">
    <citation type="submission" date="2019-04" db="EMBL/GenBank/DDBJ databases">
        <title>Pedobacter sp. AR-2-6 sp. nov., isolated from Arctic soil.</title>
        <authorList>
            <person name="Dahal R.H."/>
            <person name="Kim D.-U."/>
        </authorList>
    </citation>
    <scope>NUCLEOTIDE SEQUENCE [LARGE SCALE GENOMIC DNA]</scope>
    <source>
        <strain evidence="2 3">AR-2-6</strain>
    </source>
</reference>
<sequence>MKTKFKITLLLLVFCSVASFAQETIIPDVNAAELDKYIQMAKEFMPKRKIQAAKTESVKTAVGSSQVSYLDLFSANYFYRPSDRVALNPLNPFVVNGMQYGISLNLGTFLQKPFAVKKAKADYKVAQLEQQDFDIQLANEVRRRYYDYVQSLAALKINTLSAQDSKGVAESMRYKFEKGEVSLDAYNQSRLISVGATTAKIQSEVSYLKAKDLLEEMIGQKIATVK</sequence>
<feature type="chain" id="PRO_5020514380" evidence="1">
    <location>
        <begin position="22"/>
        <end position="226"/>
    </location>
</feature>
<keyword evidence="3" id="KW-1185">Reference proteome</keyword>
<protein>
    <submittedName>
        <fullName evidence="2">TolC family protein</fullName>
    </submittedName>
</protein>
<accession>A0A4U1C203</accession>
<dbReference type="SUPFAM" id="SSF56954">
    <property type="entry name" value="Outer membrane efflux proteins (OEP)"/>
    <property type="match status" value="1"/>
</dbReference>
<dbReference type="AlphaFoldDB" id="A0A4U1C203"/>